<keyword evidence="2" id="KW-1185">Reference proteome</keyword>
<dbReference type="AlphaFoldDB" id="A0A4R2FCG3"/>
<organism evidence="1 2">
    <name type="scientific">Shewanella fodinae</name>
    <dbReference type="NCBI Taxonomy" id="552357"/>
    <lineage>
        <taxon>Bacteria</taxon>
        <taxon>Pseudomonadati</taxon>
        <taxon>Pseudomonadota</taxon>
        <taxon>Gammaproteobacteria</taxon>
        <taxon>Alteromonadales</taxon>
        <taxon>Shewanellaceae</taxon>
        <taxon>Shewanella</taxon>
    </lineage>
</organism>
<accession>A0A4R2FCG3</accession>
<evidence type="ECO:0000313" key="2">
    <source>
        <dbReference type="Proteomes" id="UP000294832"/>
    </source>
</evidence>
<dbReference type="EMBL" id="SLWF01000052">
    <property type="protein sequence ID" value="TCN76664.1"/>
    <property type="molecule type" value="Genomic_DNA"/>
</dbReference>
<name>A0A4R2FCG3_9GAMM</name>
<comment type="caution">
    <text evidence="1">The sequence shown here is derived from an EMBL/GenBank/DDBJ whole genome shotgun (WGS) entry which is preliminary data.</text>
</comment>
<proteinExistence type="predicted"/>
<sequence>MNNILEIYLDKKLEIKNQQLNFSVVTPLGGDVYDGN</sequence>
<evidence type="ECO:0000313" key="1">
    <source>
        <dbReference type="EMBL" id="TCN76664.1"/>
    </source>
</evidence>
<gene>
    <name evidence="1" type="ORF">EDC91_1521</name>
</gene>
<dbReference type="Proteomes" id="UP000294832">
    <property type="component" value="Unassembled WGS sequence"/>
</dbReference>
<protein>
    <submittedName>
        <fullName evidence="1">Uncharacterized protein</fullName>
    </submittedName>
</protein>
<reference evidence="1 2" key="1">
    <citation type="submission" date="2019-03" db="EMBL/GenBank/DDBJ databases">
        <title>Freshwater and sediment microbial communities from various areas in North America, analyzing microbe dynamics in response to fracking.</title>
        <authorList>
            <person name="Lamendella R."/>
        </authorList>
    </citation>
    <scope>NUCLEOTIDE SEQUENCE [LARGE SCALE GENOMIC DNA]</scope>
    <source>
        <strain evidence="1 2">74A</strain>
    </source>
</reference>